<protein>
    <recommendedName>
        <fullName evidence="2">AB hydrolase-1 domain-containing protein</fullName>
    </recommendedName>
</protein>
<evidence type="ECO:0000313" key="3">
    <source>
        <dbReference type="EMBL" id="AUX38066.1"/>
    </source>
</evidence>
<evidence type="ECO:0000313" key="4">
    <source>
        <dbReference type="Proteomes" id="UP000295497"/>
    </source>
</evidence>
<dbReference type="PANTHER" id="PTHR43798:SF33">
    <property type="entry name" value="HYDROLASE, PUTATIVE (AFU_ORTHOLOGUE AFUA_2G14860)-RELATED"/>
    <property type="match status" value="1"/>
</dbReference>
<dbReference type="InterPro" id="IPR050266">
    <property type="entry name" value="AB_hydrolase_sf"/>
</dbReference>
<name>A0A4P2R5J3_SORCE</name>
<dbReference type="RefSeq" id="WP_129580571.1">
    <property type="nucleotide sequence ID" value="NZ_CP012672.1"/>
</dbReference>
<gene>
    <name evidence="3" type="ORF">SOCE836_103050</name>
</gene>
<reference evidence="3 4" key="1">
    <citation type="submission" date="2015-09" db="EMBL/GenBank/DDBJ databases">
        <title>Sorangium comparison.</title>
        <authorList>
            <person name="Zaburannyi N."/>
            <person name="Bunk B."/>
            <person name="Overmann J."/>
            <person name="Mueller R."/>
        </authorList>
    </citation>
    <scope>NUCLEOTIDE SEQUENCE [LARGE SCALE GENOMIC DNA]</scope>
    <source>
        <strain evidence="3 4">So ce836</strain>
    </source>
</reference>
<sequence>MGRELFAAGKDGTRIYVRYREGPGGIGSLASGVGAGSERLTAVLCDGIACDGFIWKYLWDDLARTVNVAHWNYRGHGRSSLPVDPKAVELRDHASDLAAVRAAIGDGPVVLFGHSMGCQVILEHLRTHREGVRGLVLICGSSGRITHHFKGTDVLAQLLPRLIEQVDAYPHIARAIWSRVPAPMALRIALLAREVDASAVTPADLLPYMRHMVDIDFSMFLHMLRSAGEHSTLDLLPQIDLPALVIAGDRDTFTPPRLAEEMAAALPRGELMMVSGGTHVVPLERKKMVIERVEQFLIERVLGGAPVGKGASVGPSQAPDSSGASVGPSQAPDSGELSQRPAEGGSAQPPAMDGSAQPPAMDGSAQPPAEEGPSPGDPRGLSNDR</sequence>
<evidence type="ECO:0000259" key="2">
    <source>
        <dbReference type="Pfam" id="PF12697"/>
    </source>
</evidence>
<dbReference type="Pfam" id="PF12697">
    <property type="entry name" value="Abhydrolase_6"/>
    <property type="match status" value="1"/>
</dbReference>
<feature type="compositionally biased region" description="Polar residues" evidence="1">
    <location>
        <begin position="314"/>
        <end position="332"/>
    </location>
</feature>
<feature type="region of interest" description="Disordered" evidence="1">
    <location>
        <begin position="307"/>
        <end position="385"/>
    </location>
</feature>
<accession>A0A4P2R5J3</accession>
<dbReference type="InterPro" id="IPR029058">
    <property type="entry name" value="AB_hydrolase_fold"/>
</dbReference>
<dbReference type="InterPro" id="IPR000073">
    <property type="entry name" value="AB_hydrolase_1"/>
</dbReference>
<dbReference type="Proteomes" id="UP000295497">
    <property type="component" value="Chromosome"/>
</dbReference>
<dbReference type="AlphaFoldDB" id="A0A4P2R5J3"/>
<dbReference type="Gene3D" id="3.40.50.1820">
    <property type="entry name" value="alpha/beta hydrolase"/>
    <property type="match status" value="1"/>
</dbReference>
<organism evidence="3 4">
    <name type="scientific">Sorangium cellulosum</name>
    <name type="common">Polyangium cellulosum</name>
    <dbReference type="NCBI Taxonomy" id="56"/>
    <lineage>
        <taxon>Bacteria</taxon>
        <taxon>Pseudomonadati</taxon>
        <taxon>Myxococcota</taxon>
        <taxon>Polyangia</taxon>
        <taxon>Polyangiales</taxon>
        <taxon>Polyangiaceae</taxon>
        <taxon>Sorangium</taxon>
    </lineage>
</organism>
<feature type="domain" description="AB hydrolase-1" evidence="2">
    <location>
        <begin position="51"/>
        <end position="285"/>
    </location>
</feature>
<dbReference type="SUPFAM" id="SSF53474">
    <property type="entry name" value="alpha/beta-Hydrolases"/>
    <property type="match status" value="1"/>
</dbReference>
<dbReference type="EMBL" id="CP012672">
    <property type="protein sequence ID" value="AUX38066.1"/>
    <property type="molecule type" value="Genomic_DNA"/>
</dbReference>
<dbReference type="PANTHER" id="PTHR43798">
    <property type="entry name" value="MONOACYLGLYCEROL LIPASE"/>
    <property type="match status" value="1"/>
</dbReference>
<evidence type="ECO:0000256" key="1">
    <source>
        <dbReference type="SAM" id="MobiDB-lite"/>
    </source>
</evidence>
<proteinExistence type="predicted"/>
<dbReference type="GO" id="GO:0016020">
    <property type="term" value="C:membrane"/>
    <property type="evidence" value="ECO:0007669"/>
    <property type="project" value="TreeGrafter"/>
</dbReference>